<dbReference type="PANTHER" id="PTHR35790">
    <property type="entry name" value="HTH-TYPE TRANSCRIPTIONAL REGULATOR PCHR"/>
    <property type="match status" value="1"/>
</dbReference>
<keyword evidence="3" id="KW-0804">Transcription</keyword>
<keyword evidence="2" id="KW-0238">DNA-binding</keyword>
<dbReference type="Proteomes" id="UP000252706">
    <property type="component" value="Unassembled WGS sequence"/>
</dbReference>
<reference evidence="5 6" key="1">
    <citation type="submission" date="2018-07" db="EMBL/GenBank/DDBJ databases">
        <title>Modular assembly of carbohydrate-degrading microbial communities in the ocean.</title>
        <authorList>
            <person name="Enke T.N."/>
            <person name="Datta M.S."/>
            <person name="Schwartzman J.A."/>
            <person name="Cermak N."/>
            <person name="Schmitz D.A."/>
            <person name="Barrere J."/>
            <person name="Cordero O.X."/>
        </authorList>
    </citation>
    <scope>NUCLEOTIDE SEQUENCE [LARGE SCALE GENOMIC DNA]</scope>
    <source>
        <strain evidence="5 6">C3M10</strain>
    </source>
</reference>
<evidence type="ECO:0000313" key="6">
    <source>
        <dbReference type="Proteomes" id="UP000252706"/>
    </source>
</evidence>
<dbReference type="Gene3D" id="1.10.10.10">
    <property type="entry name" value="Winged helix-like DNA-binding domain superfamily/Winged helix DNA-binding domain"/>
    <property type="match status" value="1"/>
</dbReference>
<dbReference type="InterPro" id="IPR000835">
    <property type="entry name" value="HTH_MarR-typ"/>
</dbReference>
<dbReference type="InterPro" id="IPR036390">
    <property type="entry name" value="WH_DNA-bd_sf"/>
</dbReference>
<evidence type="ECO:0000256" key="3">
    <source>
        <dbReference type="ARBA" id="ARBA00023163"/>
    </source>
</evidence>
<dbReference type="RefSeq" id="WP_113825602.1">
    <property type="nucleotide sequence ID" value="NZ_QOCE01000048.1"/>
</dbReference>
<evidence type="ECO:0000259" key="4">
    <source>
        <dbReference type="PROSITE" id="PS50995"/>
    </source>
</evidence>
<dbReference type="CDD" id="cd00090">
    <property type="entry name" value="HTH_ARSR"/>
    <property type="match status" value="1"/>
</dbReference>
<dbReference type="InterPro" id="IPR011991">
    <property type="entry name" value="ArsR-like_HTH"/>
</dbReference>
<sequence length="171" mass="19210">MTDLTDDLFLIHPNDSTTSPAAPTLDFTRTPTVLLTFAGNRFTRSATKDYLEKFGIGVMDWRVLVMLTREPGSSVSHAAQTMGIDKAAVSRALQRMGKAGLVTSETLLKDDRRKDWTLTPFGHDLHARILERALERQRHLLSGFDPSEVEAFTGYLRRFLENLETLNASDQ</sequence>
<evidence type="ECO:0000313" key="5">
    <source>
        <dbReference type="EMBL" id="RBW50395.1"/>
    </source>
</evidence>
<dbReference type="InterPro" id="IPR036388">
    <property type="entry name" value="WH-like_DNA-bd_sf"/>
</dbReference>
<accession>A0A366WK72</accession>
<keyword evidence="1" id="KW-0805">Transcription regulation</keyword>
<dbReference type="GO" id="GO:0003677">
    <property type="term" value="F:DNA binding"/>
    <property type="evidence" value="ECO:0007669"/>
    <property type="project" value="UniProtKB-KW"/>
</dbReference>
<dbReference type="InterPro" id="IPR052067">
    <property type="entry name" value="Metal_resp_HTH_trans_reg"/>
</dbReference>
<gene>
    <name evidence="5" type="ORF">DS909_21270</name>
</gene>
<evidence type="ECO:0000256" key="1">
    <source>
        <dbReference type="ARBA" id="ARBA00023015"/>
    </source>
</evidence>
<feature type="domain" description="HTH marR-type" evidence="4">
    <location>
        <begin position="32"/>
        <end position="161"/>
    </location>
</feature>
<dbReference type="OrthoDB" id="8906692at2"/>
<protein>
    <submittedName>
        <fullName evidence="5">MarR family transcriptional regulator</fullName>
    </submittedName>
</protein>
<name>A0A366WK72_9RHOB</name>
<organism evidence="5 6">
    <name type="scientific">Phaeobacter gallaeciensis</name>
    <dbReference type="NCBI Taxonomy" id="60890"/>
    <lineage>
        <taxon>Bacteria</taxon>
        <taxon>Pseudomonadati</taxon>
        <taxon>Pseudomonadota</taxon>
        <taxon>Alphaproteobacteria</taxon>
        <taxon>Rhodobacterales</taxon>
        <taxon>Roseobacteraceae</taxon>
        <taxon>Phaeobacter</taxon>
    </lineage>
</organism>
<dbReference type="EMBL" id="QOCE01000048">
    <property type="protein sequence ID" value="RBW50395.1"/>
    <property type="molecule type" value="Genomic_DNA"/>
</dbReference>
<dbReference type="Pfam" id="PF12802">
    <property type="entry name" value="MarR_2"/>
    <property type="match status" value="1"/>
</dbReference>
<dbReference type="SMART" id="SM00347">
    <property type="entry name" value="HTH_MARR"/>
    <property type="match status" value="1"/>
</dbReference>
<dbReference type="GO" id="GO:0003700">
    <property type="term" value="F:DNA-binding transcription factor activity"/>
    <property type="evidence" value="ECO:0007669"/>
    <property type="project" value="InterPro"/>
</dbReference>
<dbReference type="PROSITE" id="PS50995">
    <property type="entry name" value="HTH_MARR_2"/>
    <property type="match status" value="1"/>
</dbReference>
<proteinExistence type="predicted"/>
<dbReference type="PANTHER" id="PTHR35790:SF4">
    <property type="entry name" value="HTH-TYPE TRANSCRIPTIONAL REGULATOR PCHR"/>
    <property type="match status" value="1"/>
</dbReference>
<dbReference type="AlphaFoldDB" id="A0A366WK72"/>
<comment type="caution">
    <text evidence="5">The sequence shown here is derived from an EMBL/GenBank/DDBJ whole genome shotgun (WGS) entry which is preliminary data.</text>
</comment>
<dbReference type="SUPFAM" id="SSF46785">
    <property type="entry name" value="Winged helix' DNA-binding domain"/>
    <property type="match status" value="1"/>
</dbReference>
<evidence type="ECO:0000256" key="2">
    <source>
        <dbReference type="ARBA" id="ARBA00023125"/>
    </source>
</evidence>